<feature type="domain" description="U-box" evidence="9">
    <location>
        <begin position="1"/>
        <end position="61"/>
    </location>
</feature>
<evidence type="ECO:0000256" key="1">
    <source>
        <dbReference type="ARBA" id="ARBA00000900"/>
    </source>
</evidence>
<gene>
    <name evidence="10" type="ORF">WICPIJ_003918</name>
</gene>
<dbReference type="AlphaFoldDB" id="A0A9P8Q925"/>
<name>A0A9P8Q925_WICPI</name>
<dbReference type="EC" id="2.3.2.27" evidence="5"/>
<dbReference type="GO" id="GO:0005737">
    <property type="term" value="C:cytoplasm"/>
    <property type="evidence" value="ECO:0007669"/>
    <property type="project" value="UniProtKB-SubCell"/>
</dbReference>
<dbReference type="GO" id="GO:0005634">
    <property type="term" value="C:nucleus"/>
    <property type="evidence" value="ECO:0007669"/>
    <property type="project" value="TreeGrafter"/>
</dbReference>
<comment type="catalytic activity">
    <reaction evidence="1">
        <text>S-ubiquitinyl-[E2 ubiquitin-conjugating enzyme]-L-cysteine + [acceptor protein]-L-lysine = [E2 ubiquitin-conjugating enzyme]-L-cysteine + N(6)-ubiquitinyl-[acceptor protein]-L-lysine.</text>
        <dbReference type="EC" id="2.3.2.27"/>
    </reaction>
</comment>
<dbReference type="PANTHER" id="PTHR13931:SF2">
    <property type="entry name" value="UBIQUITIN CONJUGATION FACTOR E4 B"/>
    <property type="match status" value="1"/>
</dbReference>
<dbReference type="InterPro" id="IPR013083">
    <property type="entry name" value="Znf_RING/FYVE/PHD"/>
</dbReference>
<dbReference type="GO" id="GO:0036503">
    <property type="term" value="P:ERAD pathway"/>
    <property type="evidence" value="ECO:0007669"/>
    <property type="project" value="InterPro"/>
</dbReference>
<protein>
    <recommendedName>
        <fullName evidence="5">RING-type E3 ubiquitin transferase</fullName>
        <ecNumber evidence="5">2.3.2.27</ecNumber>
    </recommendedName>
</protein>
<dbReference type="PROSITE" id="PS51698">
    <property type="entry name" value="U_BOX"/>
    <property type="match status" value="1"/>
</dbReference>
<comment type="subcellular location">
    <subcellularLocation>
        <location evidence="2">Cytoplasm</location>
    </subcellularLocation>
</comment>
<evidence type="ECO:0000256" key="5">
    <source>
        <dbReference type="ARBA" id="ARBA00012483"/>
    </source>
</evidence>
<evidence type="ECO:0000313" key="10">
    <source>
        <dbReference type="EMBL" id="KAH3685109.1"/>
    </source>
</evidence>
<dbReference type="InterPro" id="IPR045132">
    <property type="entry name" value="UBE4"/>
</dbReference>
<evidence type="ECO:0000256" key="3">
    <source>
        <dbReference type="ARBA" id="ARBA00004906"/>
    </source>
</evidence>
<evidence type="ECO:0000256" key="2">
    <source>
        <dbReference type="ARBA" id="ARBA00004496"/>
    </source>
</evidence>
<dbReference type="FunFam" id="3.30.40.10:FF:000055">
    <property type="entry name" value="Ubiquitin conjugation factor e4 a"/>
    <property type="match status" value="1"/>
</dbReference>
<evidence type="ECO:0000256" key="8">
    <source>
        <dbReference type="ARBA" id="ARBA00022786"/>
    </source>
</evidence>
<dbReference type="SUPFAM" id="SSF57850">
    <property type="entry name" value="RING/U-box"/>
    <property type="match status" value="1"/>
</dbReference>
<dbReference type="SMART" id="SM00504">
    <property type="entry name" value="Ubox"/>
    <property type="match status" value="1"/>
</dbReference>
<dbReference type="GO" id="GO:0034450">
    <property type="term" value="F:ubiquitin-ubiquitin ligase activity"/>
    <property type="evidence" value="ECO:0007669"/>
    <property type="project" value="InterPro"/>
</dbReference>
<keyword evidence="7" id="KW-0808">Transferase</keyword>
<dbReference type="OrthoDB" id="5287814at2759"/>
<comment type="similarity">
    <text evidence="4">Belongs to the ubiquitin conjugation factor E4 family.</text>
</comment>
<keyword evidence="11" id="KW-1185">Reference proteome</keyword>
<comment type="caution">
    <text evidence="10">The sequence shown here is derived from an EMBL/GenBank/DDBJ whole genome shotgun (WGS) entry which is preliminary data.</text>
</comment>
<evidence type="ECO:0000256" key="4">
    <source>
        <dbReference type="ARBA" id="ARBA00007434"/>
    </source>
</evidence>
<dbReference type="EMBL" id="JAEUBG010002155">
    <property type="protein sequence ID" value="KAH3685109.1"/>
    <property type="molecule type" value="Genomic_DNA"/>
</dbReference>
<dbReference type="GO" id="GO:0000209">
    <property type="term" value="P:protein polyubiquitination"/>
    <property type="evidence" value="ECO:0007669"/>
    <property type="project" value="TreeGrafter"/>
</dbReference>
<proteinExistence type="inferred from homology"/>
<keyword evidence="6" id="KW-0963">Cytoplasm</keyword>
<accession>A0A9P8Q925</accession>
<evidence type="ECO:0000259" key="9">
    <source>
        <dbReference type="PROSITE" id="PS51698"/>
    </source>
</evidence>
<sequence length="71" mass="8361">MKDPVKLPQSKVSMDRSVLKAHLMNDPTDPFNRTPLKLEDVVEDTELKNKIEQFIQDRRRHRDSQGDVNME</sequence>
<evidence type="ECO:0000313" key="11">
    <source>
        <dbReference type="Proteomes" id="UP000774326"/>
    </source>
</evidence>
<dbReference type="PANTHER" id="PTHR13931">
    <property type="entry name" value="UBIQUITINATION FACTOR E4"/>
    <property type="match status" value="1"/>
</dbReference>
<evidence type="ECO:0000256" key="7">
    <source>
        <dbReference type="ARBA" id="ARBA00022679"/>
    </source>
</evidence>
<dbReference type="GO" id="GO:0000151">
    <property type="term" value="C:ubiquitin ligase complex"/>
    <property type="evidence" value="ECO:0007669"/>
    <property type="project" value="InterPro"/>
</dbReference>
<evidence type="ECO:0000256" key="6">
    <source>
        <dbReference type="ARBA" id="ARBA00022490"/>
    </source>
</evidence>
<dbReference type="Proteomes" id="UP000774326">
    <property type="component" value="Unassembled WGS sequence"/>
</dbReference>
<keyword evidence="8" id="KW-0833">Ubl conjugation pathway</keyword>
<dbReference type="InterPro" id="IPR003613">
    <property type="entry name" value="Ubox_domain"/>
</dbReference>
<reference evidence="10" key="1">
    <citation type="journal article" date="2021" name="Open Biol.">
        <title>Shared evolutionary footprints suggest mitochondrial oxidative damage underlies multiple complex I losses in fungi.</title>
        <authorList>
            <person name="Schikora-Tamarit M.A."/>
            <person name="Marcet-Houben M."/>
            <person name="Nosek J."/>
            <person name="Gabaldon T."/>
        </authorList>
    </citation>
    <scope>NUCLEOTIDE SEQUENCE</scope>
    <source>
        <strain evidence="10">CBS2887</strain>
    </source>
</reference>
<reference evidence="10" key="2">
    <citation type="submission" date="2021-01" db="EMBL/GenBank/DDBJ databases">
        <authorList>
            <person name="Schikora-Tamarit M.A."/>
        </authorList>
    </citation>
    <scope>NUCLEOTIDE SEQUENCE</scope>
    <source>
        <strain evidence="10">CBS2887</strain>
    </source>
</reference>
<dbReference type="Pfam" id="PF04564">
    <property type="entry name" value="U-box"/>
    <property type="match status" value="1"/>
</dbReference>
<dbReference type="Gene3D" id="3.30.40.10">
    <property type="entry name" value="Zinc/RING finger domain, C3HC4 (zinc finger)"/>
    <property type="match status" value="1"/>
</dbReference>
<organism evidence="10 11">
    <name type="scientific">Wickerhamomyces pijperi</name>
    <name type="common">Yeast</name>
    <name type="synonym">Pichia pijperi</name>
    <dbReference type="NCBI Taxonomy" id="599730"/>
    <lineage>
        <taxon>Eukaryota</taxon>
        <taxon>Fungi</taxon>
        <taxon>Dikarya</taxon>
        <taxon>Ascomycota</taxon>
        <taxon>Saccharomycotina</taxon>
        <taxon>Saccharomycetes</taxon>
        <taxon>Phaffomycetales</taxon>
        <taxon>Wickerhamomycetaceae</taxon>
        <taxon>Wickerhamomyces</taxon>
    </lineage>
</organism>
<comment type="pathway">
    <text evidence="3">Protein modification; protein ubiquitination.</text>
</comment>